<dbReference type="Proteomes" id="UP001242903">
    <property type="component" value="Unassembled WGS sequence"/>
</dbReference>
<comment type="caution">
    <text evidence="1">The sequence shown here is derived from an EMBL/GenBank/DDBJ whole genome shotgun (WGS) entry which is preliminary data.</text>
</comment>
<organism evidence="1 2">
    <name type="scientific">Leuconostoc falkenbergense</name>
    <dbReference type="NCBI Taxonomy" id="2766470"/>
    <lineage>
        <taxon>Bacteria</taxon>
        <taxon>Bacillati</taxon>
        <taxon>Bacillota</taxon>
        <taxon>Bacilli</taxon>
        <taxon>Lactobacillales</taxon>
        <taxon>Lactobacillaceae</taxon>
        <taxon>Leuconostoc</taxon>
    </lineage>
</organism>
<dbReference type="EMBL" id="JAUCAQ010000012">
    <property type="protein sequence ID" value="MDM7646636.1"/>
    <property type="molecule type" value="Genomic_DNA"/>
</dbReference>
<proteinExistence type="predicted"/>
<sequence length="64" mass="7556">MYRVKNITSDTWVQEYIVGKWLKETIEPEDAGVFEKNGAEKLARMLSDEDVKYRAVRQYKKGDK</sequence>
<reference evidence="1 2" key="1">
    <citation type="submission" date="2023-06" db="EMBL/GenBank/DDBJ databases">
        <title>Draft Genome Sequences of lactic acid bacteria strains isolated from fermented milk products.</title>
        <authorList>
            <person name="Elcheninov A.G."/>
            <person name="Klyukina A."/>
            <person name="Zayulina K.S."/>
            <person name="Gavirova L.A."/>
            <person name="Shcherbakova P.A."/>
            <person name="Shestakov A.I."/>
            <person name="Kublanov I.V."/>
            <person name="Kochetkova T.V."/>
        </authorList>
    </citation>
    <scope>NUCLEOTIDE SEQUENCE [LARGE SCALE GENOMIC DNA]</scope>
    <source>
        <strain evidence="1 2">TOM.81</strain>
    </source>
</reference>
<gene>
    <name evidence="1" type="ORF">QUE93_06360</name>
</gene>
<protein>
    <submittedName>
        <fullName evidence="1">Uncharacterized protein</fullName>
    </submittedName>
</protein>
<name>A0ABT7RZA9_9LACO</name>
<dbReference type="RefSeq" id="WP_289456429.1">
    <property type="nucleotide sequence ID" value="NZ_JAUCAQ010000012.1"/>
</dbReference>
<accession>A0ABT7RZA9</accession>
<evidence type="ECO:0000313" key="2">
    <source>
        <dbReference type="Proteomes" id="UP001242903"/>
    </source>
</evidence>
<keyword evidence="2" id="KW-1185">Reference proteome</keyword>
<evidence type="ECO:0000313" key="1">
    <source>
        <dbReference type="EMBL" id="MDM7646636.1"/>
    </source>
</evidence>